<proteinExistence type="predicted"/>
<accession>A0A498PZS7</accession>
<evidence type="ECO:0000313" key="1">
    <source>
        <dbReference type="EMBL" id="VBA37210.1"/>
    </source>
</evidence>
<dbReference type="EMBL" id="UPHP01000043">
    <property type="protein sequence ID" value="VBA37210.1"/>
    <property type="molecule type" value="Genomic_DNA"/>
</dbReference>
<dbReference type="AlphaFoldDB" id="A0A498PZS7"/>
<reference evidence="1 2" key="1">
    <citation type="submission" date="2018-09" db="EMBL/GenBank/DDBJ databases">
        <authorList>
            <person name="Tagini F."/>
        </authorList>
    </citation>
    <scope>NUCLEOTIDE SEQUENCE [LARGE SCALE GENOMIC DNA]</scope>
    <source>
        <strain evidence="1 2">MK136</strain>
    </source>
</reference>
<dbReference type="Proteomes" id="UP000273307">
    <property type="component" value="Unassembled WGS sequence"/>
</dbReference>
<sequence>MTDMAVRPELIELKSDENEQVCELVAVRGGHCAACGEKDFAVGHALYLGFLFLNEDDDAFMVALTCRNPECPKPRTGIVLAGKEFLTEYHGVSDIGAIASHARAAQASATWGGSGCR</sequence>
<keyword evidence="2" id="KW-1185">Reference proteome</keyword>
<organism evidence="1 2">
    <name type="scientific">Mycobacterium attenuatum</name>
    <dbReference type="NCBI Taxonomy" id="2341086"/>
    <lineage>
        <taxon>Bacteria</taxon>
        <taxon>Bacillati</taxon>
        <taxon>Actinomycetota</taxon>
        <taxon>Actinomycetes</taxon>
        <taxon>Mycobacteriales</taxon>
        <taxon>Mycobacteriaceae</taxon>
        <taxon>Mycobacterium</taxon>
    </lineage>
</organism>
<protein>
    <submittedName>
        <fullName evidence="1">Uncharacterized protein</fullName>
    </submittedName>
</protein>
<gene>
    <name evidence="1" type="ORF">LAUMK136_01811</name>
</gene>
<evidence type="ECO:0000313" key="2">
    <source>
        <dbReference type="Proteomes" id="UP000273307"/>
    </source>
</evidence>
<name>A0A498PZS7_9MYCO</name>